<evidence type="ECO:0000313" key="7">
    <source>
        <dbReference type="Proteomes" id="UP000199233"/>
    </source>
</evidence>
<dbReference type="SUPFAM" id="SSF53850">
    <property type="entry name" value="Periplasmic binding protein-like II"/>
    <property type="match status" value="1"/>
</dbReference>
<dbReference type="SUPFAM" id="SSF46785">
    <property type="entry name" value="Winged helix' DNA-binding domain"/>
    <property type="match status" value="1"/>
</dbReference>
<dbReference type="PRINTS" id="PR00039">
    <property type="entry name" value="HTHLYSR"/>
</dbReference>
<dbReference type="Gene3D" id="1.10.10.10">
    <property type="entry name" value="Winged helix-like DNA-binding domain superfamily/Winged helix DNA-binding domain"/>
    <property type="match status" value="1"/>
</dbReference>
<dbReference type="CDD" id="cd08459">
    <property type="entry name" value="PBP2_DntR_NahR_LinR_like"/>
    <property type="match status" value="1"/>
</dbReference>
<accession>A0A1H9AAZ6</accession>
<evidence type="ECO:0000259" key="5">
    <source>
        <dbReference type="PROSITE" id="PS50931"/>
    </source>
</evidence>
<evidence type="ECO:0000256" key="3">
    <source>
        <dbReference type="ARBA" id="ARBA00023125"/>
    </source>
</evidence>
<keyword evidence="7" id="KW-1185">Reference proteome</keyword>
<dbReference type="InterPro" id="IPR005119">
    <property type="entry name" value="LysR_subst-bd"/>
</dbReference>
<evidence type="ECO:0000256" key="1">
    <source>
        <dbReference type="ARBA" id="ARBA00009437"/>
    </source>
</evidence>
<comment type="similarity">
    <text evidence="1">Belongs to the LysR transcriptional regulatory family.</text>
</comment>
<protein>
    <submittedName>
        <fullName evidence="6">Transcriptional regulator, LysR family</fullName>
    </submittedName>
</protein>
<dbReference type="Gene3D" id="3.40.190.10">
    <property type="entry name" value="Periplasmic binding protein-like II"/>
    <property type="match status" value="2"/>
</dbReference>
<organism evidence="6 7">
    <name type="scientific">Solimonas aquatica</name>
    <dbReference type="NCBI Taxonomy" id="489703"/>
    <lineage>
        <taxon>Bacteria</taxon>
        <taxon>Pseudomonadati</taxon>
        <taxon>Pseudomonadota</taxon>
        <taxon>Gammaproteobacteria</taxon>
        <taxon>Nevskiales</taxon>
        <taxon>Nevskiaceae</taxon>
        <taxon>Solimonas</taxon>
    </lineage>
</organism>
<evidence type="ECO:0000256" key="2">
    <source>
        <dbReference type="ARBA" id="ARBA00023015"/>
    </source>
</evidence>
<keyword evidence="3" id="KW-0238">DNA-binding</keyword>
<dbReference type="Pfam" id="PF00126">
    <property type="entry name" value="HTH_1"/>
    <property type="match status" value="1"/>
</dbReference>
<dbReference type="InterPro" id="IPR050389">
    <property type="entry name" value="LysR-type_TF"/>
</dbReference>
<dbReference type="OrthoDB" id="8720143at2"/>
<keyword evidence="2" id="KW-0805">Transcription regulation</keyword>
<name>A0A1H9AAZ6_9GAMM</name>
<evidence type="ECO:0000256" key="4">
    <source>
        <dbReference type="ARBA" id="ARBA00023163"/>
    </source>
</evidence>
<keyword evidence="4" id="KW-0804">Transcription</keyword>
<dbReference type="GO" id="GO:0003700">
    <property type="term" value="F:DNA-binding transcription factor activity"/>
    <property type="evidence" value="ECO:0007669"/>
    <property type="project" value="InterPro"/>
</dbReference>
<dbReference type="EMBL" id="FOFS01000001">
    <property type="protein sequence ID" value="SEP73840.1"/>
    <property type="molecule type" value="Genomic_DNA"/>
</dbReference>
<dbReference type="PANTHER" id="PTHR30118">
    <property type="entry name" value="HTH-TYPE TRANSCRIPTIONAL REGULATOR LEUO-RELATED"/>
    <property type="match status" value="1"/>
</dbReference>
<dbReference type="PANTHER" id="PTHR30118:SF15">
    <property type="entry name" value="TRANSCRIPTIONAL REGULATORY PROTEIN"/>
    <property type="match status" value="1"/>
</dbReference>
<dbReference type="InterPro" id="IPR000847">
    <property type="entry name" value="LysR_HTH_N"/>
</dbReference>
<dbReference type="PROSITE" id="PS50931">
    <property type="entry name" value="HTH_LYSR"/>
    <property type="match status" value="1"/>
</dbReference>
<feature type="domain" description="HTH lysR-type" evidence="5">
    <location>
        <begin position="6"/>
        <end position="63"/>
    </location>
</feature>
<evidence type="ECO:0000313" key="6">
    <source>
        <dbReference type="EMBL" id="SEP73840.1"/>
    </source>
</evidence>
<proteinExistence type="inferred from homology"/>
<dbReference type="Proteomes" id="UP000199233">
    <property type="component" value="Unassembled WGS sequence"/>
</dbReference>
<dbReference type="RefSeq" id="WP_093281102.1">
    <property type="nucleotide sequence ID" value="NZ_FOFS01000001.1"/>
</dbReference>
<dbReference type="Pfam" id="PF03466">
    <property type="entry name" value="LysR_substrate"/>
    <property type="match status" value="1"/>
</dbReference>
<reference evidence="6 7" key="1">
    <citation type="submission" date="2016-10" db="EMBL/GenBank/DDBJ databases">
        <authorList>
            <person name="de Groot N.N."/>
        </authorList>
    </citation>
    <scope>NUCLEOTIDE SEQUENCE [LARGE SCALE GENOMIC DNA]</scope>
    <source>
        <strain evidence="6 7">DSM 25927</strain>
    </source>
</reference>
<gene>
    <name evidence="6" type="ORF">SAMN04488038_101339</name>
</gene>
<dbReference type="AlphaFoldDB" id="A0A1H9AAZ6"/>
<dbReference type="InterPro" id="IPR036388">
    <property type="entry name" value="WH-like_DNA-bd_sf"/>
</dbReference>
<sequence length="301" mass="34010">MDLNKVDLNLLLVFNQLVIERRVSRVAESLGVSQPAVSNALNRLRKLLNDDLFLRTSHGMEPTPRALQLAEPIAYAINTIKSALSQESVFEPATSTRSFTIAATDIGEIYFLPPLLNRLAEMAPGVTLSTIRHNPANLKDDMESGRADFAIGLLPQLQGSFFRQRLFRQRFVCVFRNQHPLAKRKIVSKEDFYSAKHAVVVLHGTGHGEIDKLIDGKGAERRIQLSVPHFVAMGHILQETDLIATLPERLAKRLEGPFKLTCVPHPVKLPDHSIDLFWHAKLHRDPANQWLRRLLFELFTV</sequence>
<dbReference type="GO" id="GO:0003677">
    <property type="term" value="F:DNA binding"/>
    <property type="evidence" value="ECO:0007669"/>
    <property type="project" value="UniProtKB-KW"/>
</dbReference>
<dbReference type="STRING" id="489703.SAMN04488038_101339"/>
<dbReference type="InterPro" id="IPR036390">
    <property type="entry name" value="WH_DNA-bd_sf"/>
</dbReference>